<evidence type="ECO:0000259" key="3">
    <source>
        <dbReference type="Pfam" id="PF13610"/>
    </source>
</evidence>
<gene>
    <name evidence="4" type="primary">WP0366</name>
    <name evidence="4" type="ORF">TNCT_71701</name>
</gene>
<sequence length="657" mass="75138">MLNTNNTVNYETNIKQKEKKYSWSTVFSWLYLKTIGRILPKKWNKWAENILYYNKATGSDEIRTDKTTDESAQIDLKPEVTVKESQSEIVSEDEKVQTNKDEATFQDTTMQTECVETTDKNIGADLKPEVAEKGSQSEVISKNETTFQDTTMQTKYVETTDRNFQASLESEKEKALEDKNEELKEQLEDVSQALKAFIRLCDDQAQQIADLQLGDDFLEEENKELRSKLAELERNYRELAEVAKKRGEEFLAKLEEKSKEILKLNKELIERSTEFANKTEKLSVDAEEKDMKISSLMRLNEGLDEDKKKMEAEVENLKKQLQSAQESKQQLEKERIDLESKLKDLSSQLSAAEVEKKSSESEVSKLQKQVQILEESKEWELAGIGDTLNKTSLSVMELLAQQLPLNNQEQQLEHLNAELERVRSVAMSSIQAHSETLDENLTLKNQQIESSTAKDEQQNGKLTEDIQGQTKTKASDTVSCMGTVSKTTNRIKGIPNSLINSSVSVQQSGKIRFSLSYRDLEEMISIRGAKVDHATLQRDKSAALAFFRKAFRENDLPEKVVIDKSGSNTAALDDLNREISEDRRIMVFQIKYLNNIVEQDHRFIKKRIRPMLGFKSFHSAKITITGIENIRMIQKRQIIGANDNVSTFENFAMLIAL</sequence>
<organism evidence="4 5">
    <name type="scientific">Trichonephila clavata</name>
    <name type="common">Joro spider</name>
    <name type="synonym">Nephila clavata</name>
    <dbReference type="NCBI Taxonomy" id="2740835"/>
    <lineage>
        <taxon>Eukaryota</taxon>
        <taxon>Metazoa</taxon>
        <taxon>Ecdysozoa</taxon>
        <taxon>Arthropoda</taxon>
        <taxon>Chelicerata</taxon>
        <taxon>Arachnida</taxon>
        <taxon>Araneae</taxon>
        <taxon>Araneomorphae</taxon>
        <taxon>Entelegynae</taxon>
        <taxon>Araneoidea</taxon>
        <taxon>Nephilidae</taxon>
        <taxon>Trichonephila</taxon>
    </lineage>
</organism>
<dbReference type="InterPro" id="IPR032874">
    <property type="entry name" value="DDE_dom"/>
</dbReference>
<keyword evidence="5" id="KW-1185">Reference proteome</keyword>
<feature type="coiled-coil region" evidence="1">
    <location>
        <begin position="165"/>
        <end position="376"/>
    </location>
</feature>
<proteinExistence type="predicted"/>
<dbReference type="PANTHER" id="PTHR35528">
    <property type="entry name" value="BLL1675 PROTEIN"/>
    <property type="match status" value="1"/>
</dbReference>
<dbReference type="AlphaFoldDB" id="A0A8X6FCQ1"/>
<accession>A0A8X6FCQ1</accession>
<dbReference type="OrthoDB" id="8114650at2759"/>
<protein>
    <submittedName>
        <fullName evidence="4">Transposase</fullName>
    </submittedName>
</protein>
<dbReference type="InterPro" id="IPR052183">
    <property type="entry name" value="IS_Transposase"/>
</dbReference>
<feature type="domain" description="DDE" evidence="3">
    <location>
        <begin position="533"/>
        <end position="636"/>
    </location>
</feature>
<reference evidence="4" key="1">
    <citation type="submission" date="2020-07" db="EMBL/GenBank/DDBJ databases">
        <title>Multicomponent nature underlies the extraordinary mechanical properties of spider dragline silk.</title>
        <authorList>
            <person name="Kono N."/>
            <person name="Nakamura H."/>
            <person name="Mori M."/>
            <person name="Yoshida Y."/>
            <person name="Ohtoshi R."/>
            <person name="Malay A.D."/>
            <person name="Moran D.A.P."/>
            <person name="Tomita M."/>
            <person name="Numata K."/>
            <person name="Arakawa K."/>
        </authorList>
    </citation>
    <scope>NUCLEOTIDE SEQUENCE</scope>
</reference>
<feature type="region of interest" description="Disordered" evidence="2">
    <location>
        <begin position="449"/>
        <end position="474"/>
    </location>
</feature>
<dbReference type="PANTHER" id="PTHR35528:SF3">
    <property type="entry name" value="BLL1675 PROTEIN"/>
    <property type="match status" value="1"/>
</dbReference>
<dbReference type="Pfam" id="PF13610">
    <property type="entry name" value="DDE_Tnp_IS240"/>
    <property type="match status" value="1"/>
</dbReference>
<keyword evidence="1" id="KW-0175">Coiled coil</keyword>
<evidence type="ECO:0000256" key="1">
    <source>
        <dbReference type="SAM" id="Coils"/>
    </source>
</evidence>
<comment type="caution">
    <text evidence="4">The sequence shown here is derived from an EMBL/GenBank/DDBJ whole genome shotgun (WGS) entry which is preliminary data.</text>
</comment>
<evidence type="ECO:0000313" key="4">
    <source>
        <dbReference type="EMBL" id="GFQ76002.1"/>
    </source>
</evidence>
<dbReference type="Proteomes" id="UP000887116">
    <property type="component" value="Unassembled WGS sequence"/>
</dbReference>
<dbReference type="EMBL" id="BMAO01021621">
    <property type="protein sequence ID" value="GFQ76002.1"/>
    <property type="molecule type" value="Genomic_DNA"/>
</dbReference>
<name>A0A8X6FCQ1_TRICU</name>
<feature type="compositionally biased region" description="Basic and acidic residues" evidence="2">
    <location>
        <begin position="452"/>
        <end position="464"/>
    </location>
</feature>
<evidence type="ECO:0000313" key="5">
    <source>
        <dbReference type="Proteomes" id="UP000887116"/>
    </source>
</evidence>
<evidence type="ECO:0000256" key="2">
    <source>
        <dbReference type="SAM" id="MobiDB-lite"/>
    </source>
</evidence>
<dbReference type="SUPFAM" id="SSF57997">
    <property type="entry name" value="Tropomyosin"/>
    <property type="match status" value="1"/>
</dbReference>